<dbReference type="Pfam" id="PF01276">
    <property type="entry name" value="OKR_DC_1"/>
    <property type="match status" value="1"/>
</dbReference>
<comment type="caution">
    <text evidence="7">The sequence shown here is derived from an EMBL/GenBank/DDBJ whole genome shotgun (WGS) entry which is preliminary data.</text>
</comment>
<dbReference type="InterPro" id="IPR000310">
    <property type="entry name" value="Orn/Lys/Arg_deCO2ase_major_dom"/>
</dbReference>
<evidence type="ECO:0000256" key="2">
    <source>
        <dbReference type="ARBA" id="ARBA00010671"/>
    </source>
</evidence>
<evidence type="ECO:0000256" key="4">
    <source>
        <dbReference type="ARBA" id="ARBA00022898"/>
    </source>
</evidence>
<dbReference type="SUPFAM" id="SSF55904">
    <property type="entry name" value="Ornithine decarboxylase C-terminal domain"/>
    <property type="match status" value="1"/>
</dbReference>
<reference evidence="7 8" key="1">
    <citation type="submission" date="2023-06" db="EMBL/GenBank/DDBJ databases">
        <title>Sporosarcina sp. nov., isolated from Korean traditional fermented seafood 'Jeotgal'.</title>
        <authorList>
            <person name="Yang A.I."/>
            <person name="Shin N.-R."/>
        </authorList>
    </citation>
    <scope>NUCLEOTIDE SEQUENCE [LARGE SCALE GENOMIC DNA]</scope>
    <source>
        <strain evidence="7 8">KCTC13119</strain>
    </source>
</reference>
<dbReference type="InterPro" id="IPR008286">
    <property type="entry name" value="Prn/Lys/Arg_de-COase_C"/>
</dbReference>
<evidence type="ECO:0000259" key="6">
    <source>
        <dbReference type="PROSITE" id="PS00703"/>
    </source>
</evidence>
<dbReference type="Pfam" id="PF03711">
    <property type="entry name" value="OKR_DC_1_C"/>
    <property type="match status" value="1"/>
</dbReference>
<accession>A0ABU4G6S6</accession>
<keyword evidence="3" id="KW-0210">Decarboxylase</keyword>
<evidence type="ECO:0000256" key="3">
    <source>
        <dbReference type="ARBA" id="ARBA00022793"/>
    </source>
</evidence>
<organism evidence="7 8">
    <name type="scientific">Sporosarcina saromensis</name>
    <dbReference type="NCBI Taxonomy" id="359365"/>
    <lineage>
        <taxon>Bacteria</taxon>
        <taxon>Bacillati</taxon>
        <taxon>Bacillota</taxon>
        <taxon>Bacilli</taxon>
        <taxon>Bacillales</taxon>
        <taxon>Caryophanaceae</taxon>
        <taxon>Sporosarcina</taxon>
    </lineage>
</organism>
<sequence>MNILSQQRAPIMEALNKYKKMRVVPFDVPGHKRGRGNEELTAFLGENCMSFDVNSMKPLDNLIHPVSVIREAEELAADAFGAKHAFFMVNGTTSAVQAMVMTACKAGEKIIMPRNVHRSAINALIISGAIPVYVNPGSNKELGIPLGMAVEDVKQAIKEHPDAKAILINNPTYYGICSNMKEITALAHRHGMLVLVDEAHGTHFYFSEELPASAMSVGADMAAVSMHKSGGSLTQSSLLLINNEVSEGYVRQIINLTQTTSGSYLLMSSLDISRKNLALHGEEIFKKVMNMARYTREEINKIGGYYAFADELKNGDTIYDFDLTKLSVHSLDIGLAGIEVYDILRDEYDIQIEFGDIGNFLAYISVGDRHLDLERLVSALAEIKRRYSTDKSGLFDHEYIKPQVVYTPQKAFYAPKETLPMAQSVGRISSEFVMAYPPGIPILAPGERITGEILEYIQYCKDKGSFMTGTEDREIEHINVVKESEQ</sequence>
<evidence type="ECO:0000313" key="7">
    <source>
        <dbReference type="EMBL" id="MDW0112030.1"/>
    </source>
</evidence>
<dbReference type="InterPro" id="IPR015424">
    <property type="entry name" value="PyrdxlP-dep_Trfase"/>
</dbReference>
<evidence type="ECO:0000256" key="5">
    <source>
        <dbReference type="ARBA" id="ARBA00023239"/>
    </source>
</evidence>
<dbReference type="RefSeq" id="WP_317941896.1">
    <property type="nucleotide sequence ID" value="NZ_JAUBDI010000001.1"/>
</dbReference>
<proteinExistence type="inferred from homology"/>
<dbReference type="PANTHER" id="PTHR43277">
    <property type="entry name" value="ARGININE DECARBOXYLASE"/>
    <property type="match status" value="1"/>
</dbReference>
<evidence type="ECO:0000313" key="8">
    <source>
        <dbReference type="Proteomes" id="UP001282284"/>
    </source>
</evidence>
<keyword evidence="5" id="KW-0456">Lyase</keyword>
<keyword evidence="4" id="KW-0663">Pyridoxal phosphate</keyword>
<feature type="domain" description="Orn/Lys/Arg decarboxylases family 1 pyridoxal-P attachment site" evidence="6">
    <location>
        <begin position="223"/>
        <end position="237"/>
    </location>
</feature>
<dbReference type="CDD" id="cd00615">
    <property type="entry name" value="Orn_deC_like"/>
    <property type="match status" value="1"/>
</dbReference>
<dbReference type="Proteomes" id="UP001282284">
    <property type="component" value="Unassembled WGS sequence"/>
</dbReference>
<dbReference type="Gene3D" id="3.40.640.10">
    <property type="entry name" value="Type I PLP-dependent aspartate aminotransferase-like (Major domain)"/>
    <property type="match status" value="1"/>
</dbReference>
<dbReference type="PROSITE" id="PS00703">
    <property type="entry name" value="OKR_DC_1"/>
    <property type="match status" value="1"/>
</dbReference>
<comment type="similarity">
    <text evidence="2">Belongs to the Orn/Lys/Arg decarboxylase class-I family.</text>
</comment>
<keyword evidence="7" id="KW-0032">Aminotransferase</keyword>
<dbReference type="PANTHER" id="PTHR43277:SF4">
    <property type="entry name" value="ARGININE DECARBOXYLASE"/>
    <property type="match status" value="1"/>
</dbReference>
<dbReference type="EMBL" id="JAUBDI010000001">
    <property type="protein sequence ID" value="MDW0112030.1"/>
    <property type="molecule type" value="Genomic_DNA"/>
</dbReference>
<name>A0ABU4G6S6_9BACL</name>
<dbReference type="Gene3D" id="3.90.100.10">
    <property type="entry name" value="Orn/Lys/Arg decarboxylase, C-terminal domain"/>
    <property type="match status" value="1"/>
</dbReference>
<gene>
    <name evidence="7" type="ORF">QT711_02455</name>
</gene>
<dbReference type="InterPro" id="IPR036633">
    <property type="entry name" value="Prn/Lys/Arg_de-COase_C_sf"/>
</dbReference>
<dbReference type="GO" id="GO:0008483">
    <property type="term" value="F:transaminase activity"/>
    <property type="evidence" value="ECO:0007669"/>
    <property type="project" value="UniProtKB-KW"/>
</dbReference>
<dbReference type="InterPro" id="IPR015421">
    <property type="entry name" value="PyrdxlP-dep_Trfase_major"/>
</dbReference>
<comment type="cofactor">
    <cofactor evidence="1">
        <name>pyridoxal 5'-phosphate</name>
        <dbReference type="ChEBI" id="CHEBI:597326"/>
    </cofactor>
</comment>
<dbReference type="InterPro" id="IPR052357">
    <property type="entry name" value="Orn_Lys_Arg_decarboxylase-I"/>
</dbReference>
<dbReference type="SUPFAM" id="SSF53383">
    <property type="entry name" value="PLP-dependent transferases"/>
    <property type="match status" value="1"/>
</dbReference>
<keyword evidence="7" id="KW-0808">Transferase</keyword>
<evidence type="ECO:0000256" key="1">
    <source>
        <dbReference type="ARBA" id="ARBA00001933"/>
    </source>
</evidence>
<protein>
    <submittedName>
        <fullName evidence="7">Aminotransferase class I/II-fold pyridoxal phosphate-dependent enzyme</fullName>
    </submittedName>
</protein>
<keyword evidence="8" id="KW-1185">Reference proteome</keyword>